<dbReference type="Pfam" id="PF02990">
    <property type="entry name" value="EMP70"/>
    <property type="match status" value="1"/>
</dbReference>
<comment type="subcellular location">
    <subcellularLocation>
        <location evidence="1">Endosome membrane</location>
        <topology evidence="1">Multi-pass membrane protein</topology>
    </subcellularLocation>
    <subcellularLocation>
        <location evidence="2">Golgi apparatus membrane</location>
        <topology evidence="2">Multi-pass membrane protein</topology>
    </subcellularLocation>
</comment>
<feature type="transmembrane region" description="Helical" evidence="9">
    <location>
        <begin position="388"/>
        <end position="409"/>
    </location>
</feature>
<keyword evidence="6" id="KW-0967">Endosome</keyword>
<dbReference type="InterPro" id="IPR004240">
    <property type="entry name" value="EMP70"/>
</dbReference>
<dbReference type="GO" id="GO:0010008">
    <property type="term" value="C:endosome membrane"/>
    <property type="evidence" value="ECO:0007669"/>
    <property type="project" value="UniProtKB-SubCell"/>
</dbReference>
<dbReference type="GO" id="GO:0072657">
    <property type="term" value="P:protein localization to membrane"/>
    <property type="evidence" value="ECO:0007669"/>
    <property type="project" value="TreeGrafter"/>
</dbReference>
<keyword evidence="8 9" id="KW-0472">Membrane</keyword>
<gene>
    <name evidence="10" type="ORF">CKAN_00808500</name>
</gene>
<proteinExistence type="inferred from homology"/>
<feature type="transmembrane region" description="Helical" evidence="9">
    <location>
        <begin position="86"/>
        <end position="106"/>
    </location>
</feature>
<accession>A0A3S3NH07</accession>
<dbReference type="EMBL" id="QPKB01000003">
    <property type="protein sequence ID" value="RWR79511.1"/>
    <property type="molecule type" value="Genomic_DNA"/>
</dbReference>
<keyword evidence="7 9" id="KW-1133">Transmembrane helix</keyword>
<evidence type="ECO:0000256" key="1">
    <source>
        <dbReference type="ARBA" id="ARBA00004337"/>
    </source>
</evidence>
<dbReference type="PANTHER" id="PTHR10766">
    <property type="entry name" value="TRANSMEMBRANE 9 SUPERFAMILY PROTEIN"/>
    <property type="match status" value="1"/>
</dbReference>
<feature type="transmembrane region" description="Helical" evidence="9">
    <location>
        <begin position="12"/>
        <end position="34"/>
    </location>
</feature>
<comment type="caution">
    <text evidence="10">The sequence shown here is derived from an EMBL/GenBank/DDBJ whole genome shotgun (WGS) entry which is preliminary data.</text>
</comment>
<organism evidence="10 11">
    <name type="scientific">Cinnamomum micranthum f. kanehirae</name>
    <dbReference type="NCBI Taxonomy" id="337451"/>
    <lineage>
        <taxon>Eukaryota</taxon>
        <taxon>Viridiplantae</taxon>
        <taxon>Streptophyta</taxon>
        <taxon>Embryophyta</taxon>
        <taxon>Tracheophyta</taxon>
        <taxon>Spermatophyta</taxon>
        <taxon>Magnoliopsida</taxon>
        <taxon>Magnoliidae</taxon>
        <taxon>Laurales</taxon>
        <taxon>Lauraceae</taxon>
        <taxon>Cinnamomum</taxon>
    </lineage>
</organism>
<dbReference type="PANTHER" id="PTHR10766:SF177">
    <property type="entry name" value="TRANSMEMBRANE 9 SUPERFAMILY MEMBER 1"/>
    <property type="match status" value="1"/>
</dbReference>
<feature type="transmembrane region" description="Helical" evidence="9">
    <location>
        <begin position="239"/>
        <end position="259"/>
    </location>
</feature>
<sequence length="414" mass="47209">MEKYLQIHWTSVINSCATTLLMIGFLVVFLIRVLKNNFVEYERHAHHDESAEHVEETEWKYIHGDDFRYPKNKSLFAAAAFRSNTLLFTLTIFIFIIALVGAFYPYSRGTLFTALVVVYALTSSIVGYTATSFYCQLGGTNWVRNLMLIGCLFCGPLFLTFCFLHTVATVYNATEALPYGTIMVVVTIWTLITYPLLVLGGIARIKGTAEFQTPCLTTEYPQETLFLPLPWYRRTIPQMAVVGFFIVIAIHFELYYIFATVCGGDRIYTTYSILFVAFIILMVSAFIPAALTYFLLASEDHEWLWRSLLCGGKGRSTSLCTYGYCLYYMACMYMACICYGFFVMLGTVFDAMLCPLLIWSLVYASDFFLTLGYLYLSGSMLLACICYGFFLMLGIYAFHVSLLFVHYIYLSIKC</sequence>
<name>A0A3S3NH07_9MAGN</name>
<evidence type="ECO:0000313" key="10">
    <source>
        <dbReference type="EMBL" id="RWR79511.1"/>
    </source>
</evidence>
<evidence type="ECO:0000256" key="4">
    <source>
        <dbReference type="ARBA" id="ARBA00022692"/>
    </source>
</evidence>
<keyword evidence="4 9" id="KW-0812">Transmembrane</keyword>
<evidence type="ECO:0000256" key="2">
    <source>
        <dbReference type="ARBA" id="ARBA00004653"/>
    </source>
</evidence>
<keyword evidence="5" id="KW-0732">Signal</keyword>
<evidence type="ECO:0000256" key="6">
    <source>
        <dbReference type="ARBA" id="ARBA00022753"/>
    </source>
</evidence>
<feature type="transmembrane region" description="Helical" evidence="9">
    <location>
        <begin position="112"/>
        <end position="134"/>
    </location>
</feature>
<evidence type="ECO:0000256" key="7">
    <source>
        <dbReference type="ARBA" id="ARBA00022989"/>
    </source>
</evidence>
<dbReference type="STRING" id="337451.A0A3S3NH07"/>
<reference evidence="10 11" key="1">
    <citation type="journal article" date="2019" name="Nat. Plants">
        <title>Stout camphor tree genome fills gaps in understanding of flowering plant genome evolution.</title>
        <authorList>
            <person name="Chaw S.M."/>
            <person name="Liu Y.C."/>
            <person name="Wu Y.W."/>
            <person name="Wang H.Y."/>
            <person name="Lin C.I."/>
            <person name="Wu C.S."/>
            <person name="Ke H.M."/>
            <person name="Chang L.Y."/>
            <person name="Hsu C.Y."/>
            <person name="Yang H.T."/>
            <person name="Sudianto E."/>
            <person name="Hsu M.H."/>
            <person name="Wu K.P."/>
            <person name="Wang L.N."/>
            <person name="Leebens-Mack J.H."/>
            <person name="Tsai I.J."/>
        </authorList>
    </citation>
    <scope>NUCLEOTIDE SEQUENCE [LARGE SCALE GENOMIC DNA]</scope>
    <source>
        <strain evidence="11">cv. Chaw 1501</strain>
        <tissue evidence="10">Young leaves</tissue>
    </source>
</reference>
<evidence type="ECO:0000256" key="8">
    <source>
        <dbReference type="ARBA" id="ARBA00023136"/>
    </source>
</evidence>
<feature type="transmembrane region" description="Helical" evidence="9">
    <location>
        <begin position="325"/>
        <end position="344"/>
    </location>
</feature>
<comment type="similarity">
    <text evidence="3 9">Belongs to the nonaspanin (TM9SF) (TC 9.A.2) family.</text>
</comment>
<protein>
    <recommendedName>
        <fullName evidence="9">Transmembrane 9 superfamily member</fullName>
    </recommendedName>
</protein>
<evidence type="ECO:0000313" key="11">
    <source>
        <dbReference type="Proteomes" id="UP000283530"/>
    </source>
</evidence>
<feature type="transmembrane region" description="Helical" evidence="9">
    <location>
        <begin position="271"/>
        <end position="296"/>
    </location>
</feature>
<evidence type="ECO:0000256" key="5">
    <source>
        <dbReference type="ARBA" id="ARBA00022729"/>
    </source>
</evidence>
<dbReference type="Proteomes" id="UP000283530">
    <property type="component" value="Unassembled WGS sequence"/>
</dbReference>
<keyword evidence="11" id="KW-1185">Reference proteome</keyword>
<dbReference type="OrthoDB" id="1726992at2759"/>
<feature type="transmembrane region" description="Helical" evidence="9">
    <location>
        <begin position="146"/>
        <end position="171"/>
    </location>
</feature>
<dbReference type="GO" id="GO:0000139">
    <property type="term" value="C:Golgi membrane"/>
    <property type="evidence" value="ECO:0007669"/>
    <property type="project" value="UniProtKB-SubCell"/>
</dbReference>
<dbReference type="AlphaFoldDB" id="A0A3S3NH07"/>
<feature type="transmembrane region" description="Helical" evidence="9">
    <location>
        <begin position="177"/>
        <end position="197"/>
    </location>
</feature>
<feature type="transmembrane region" description="Helical" evidence="9">
    <location>
        <begin position="356"/>
        <end position="376"/>
    </location>
</feature>
<evidence type="ECO:0000256" key="9">
    <source>
        <dbReference type="RuleBase" id="RU363079"/>
    </source>
</evidence>
<evidence type="ECO:0000256" key="3">
    <source>
        <dbReference type="ARBA" id="ARBA00005227"/>
    </source>
</evidence>